<sequence length="85" mass="9640">MSIPVRDVTLKLGKKEYHLKTTLNEESYGRVVSLLKESADKIGKETGQEHLLLLVSLHLAYCLDHANETFEDIIQKYSPGENSRP</sequence>
<dbReference type="HOGENOM" id="CLU_2505478_0_0_0"/>
<proteinExistence type="predicted"/>
<dbReference type="EMBL" id="CP001997">
    <property type="protein sequence ID" value="ADE56847.1"/>
    <property type="molecule type" value="Genomic_DNA"/>
</dbReference>
<accession>D5EE65</accession>
<dbReference type="RefSeq" id="WP_013048113.1">
    <property type="nucleotide sequence ID" value="NC_014011.1"/>
</dbReference>
<dbReference type="Proteomes" id="UP000002366">
    <property type="component" value="Chromosome"/>
</dbReference>
<keyword evidence="2" id="KW-1185">Reference proteome</keyword>
<dbReference type="AlphaFoldDB" id="D5EE65"/>
<evidence type="ECO:0008006" key="3">
    <source>
        <dbReference type="Google" id="ProtNLM"/>
    </source>
</evidence>
<reference evidence="1 2" key="1">
    <citation type="journal article" date="2010" name="Stand. Genomic Sci.">
        <title>Complete genome sequence of Aminobacterium colombiense type strain (ALA-1).</title>
        <authorList>
            <person name="Chertkov O."/>
            <person name="Sikorski J."/>
            <person name="Brambilla E."/>
            <person name="Lapidus A."/>
            <person name="Copeland A."/>
            <person name="Glavina Del Rio T."/>
            <person name="Nolan M."/>
            <person name="Lucas S."/>
            <person name="Tice H."/>
            <person name="Cheng J.F."/>
            <person name="Han C."/>
            <person name="Detter J.C."/>
            <person name="Bruce D."/>
            <person name="Tapia R."/>
            <person name="Goodwin L."/>
            <person name="Pitluck S."/>
            <person name="Liolios K."/>
            <person name="Ivanova N."/>
            <person name="Mavromatis K."/>
            <person name="Ovchinnikova G."/>
            <person name="Pati A."/>
            <person name="Chen A."/>
            <person name="Palaniappan K."/>
            <person name="Land M."/>
            <person name="Hauser L."/>
            <person name="Chang Y.J."/>
            <person name="Jeffries C.D."/>
            <person name="Spring S."/>
            <person name="Rohde M."/>
            <person name="Goker M."/>
            <person name="Bristow J."/>
            <person name="Eisen J.A."/>
            <person name="Markowitz V."/>
            <person name="Hugenholtz P."/>
            <person name="Kyrpides N.C."/>
            <person name="Klenk H.P."/>
        </authorList>
    </citation>
    <scope>NUCLEOTIDE SEQUENCE [LARGE SCALE GENOMIC DNA]</scope>
    <source>
        <strain evidence="2">DSM 12261 / ALA-1</strain>
    </source>
</reference>
<protein>
    <recommendedName>
        <fullName evidence="3">Cell division protein ZapA</fullName>
    </recommendedName>
</protein>
<organism evidence="1 2">
    <name type="scientific">Aminobacterium colombiense (strain DSM 12261 / ALA-1)</name>
    <dbReference type="NCBI Taxonomy" id="572547"/>
    <lineage>
        <taxon>Bacteria</taxon>
        <taxon>Thermotogati</taxon>
        <taxon>Synergistota</taxon>
        <taxon>Synergistia</taxon>
        <taxon>Synergistales</taxon>
        <taxon>Aminobacteriaceae</taxon>
        <taxon>Aminobacterium</taxon>
    </lineage>
</organism>
<gene>
    <name evidence="1" type="ordered locus">Amico_0712</name>
</gene>
<name>D5EE65_AMICL</name>
<dbReference type="STRING" id="572547.Amico_0712"/>
<evidence type="ECO:0000313" key="1">
    <source>
        <dbReference type="EMBL" id="ADE56847.1"/>
    </source>
</evidence>
<dbReference type="KEGG" id="aco:Amico_0712"/>
<evidence type="ECO:0000313" key="2">
    <source>
        <dbReference type="Proteomes" id="UP000002366"/>
    </source>
</evidence>